<comment type="pathway">
    <text evidence="3 7">Amino-sugar metabolism; N-acetylneuraminate degradation; D-fructose 6-phosphate from N-acetylneuraminate: step 3/5.</text>
</comment>
<comment type="similarity">
    <text evidence="4 7">Belongs to the NanE family.</text>
</comment>
<dbReference type="InterPro" id="IPR007260">
    <property type="entry name" value="NanE"/>
</dbReference>
<dbReference type="EMBL" id="CP034593">
    <property type="protein sequence ID" value="AZQ77132.1"/>
    <property type="molecule type" value="Genomic_DNA"/>
</dbReference>
<dbReference type="InterPro" id="IPR011060">
    <property type="entry name" value="RibuloseP-bd_barrel"/>
</dbReference>
<keyword evidence="5 7" id="KW-0413">Isomerase</keyword>
<dbReference type="GO" id="GO:0006053">
    <property type="term" value="P:N-acetylmannosamine catabolic process"/>
    <property type="evidence" value="ECO:0007669"/>
    <property type="project" value="TreeGrafter"/>
</dbReference>
<dbReference type="CDD" id="cd04729">
    <property type="entry name" value="NanE"/>
    <property type="match status" value="1"/>
</dbReference>
<protein>
    <recommendedName>
        <fullName evidence="7">Putative N-acetylmannosamine-6-phosphate 2-epimerase</fullName>
        <ecNumber evidence="7">5.1.3.9</ecNumber>
    </recommendedName>
    <alternativeName>
        <fullName evidence="7">ManNAc-6-P epimerase</fullName>
    </alternativeName>
</protein>
<comment type="function">
    <text evidence="2 7">Converts N-acetylmannosamine-6-phosphate (ManNAc-6-P) to N-acetylglucosamine-6-phosphate (GlcNAc-6-P).</text>
</comment>
<dbReference type="Pfam" id="PF04131">
    <property type="entry name" value="NanE"/>
    <property type="match status" value="1"/>
</dbReference>
<comment type="catalytic activity">
    <reaction evidence="1 7">
        <text>an N-acyl-D-glucosamine 6-phosphate = an N-acyl-D-mannosamine 6-phosphate</text>
        <dbReference type="Rhea" id="RHEA:23932"/>
        <dbReference type="ChEBI" id="CHEBI:57599"/>
        <dbReference type="ChEBI" id="CHEBI:57666"/>
        <dbReference type="EC" id="5.1.3.9"/>
    </reaction>
</comment>
<dbReference type="GO" id="GO:0019262">
    <property type="term" value="P:N-acetylneuraminate catabolic process"/>
    <property type="evidence" value="ECO:0007669"/>
    <property type="project" value="UniProtKB-UniRule"/>
</dbReference>
<dbReference type="GO" id="GO:0047465">
    <property type="term" value="F:N-acylglucosamine-6-phosphate 2-epimerase activity"/>
    <property type="evidence" value="ECO:0007669"/>
    <property type="project" value="UniProtKB-EC"/>
</dbReference>
<dbReference type="HAMAP" id="MF_01235">
    <property type="entry name" value="ManNAc6P_epimer"/>
    <property type="match status" value="1"/>
</dbReference>
<evidence type="ECO:0000256" key="2">
    <source>
        <dbReference type="ARBA" id="ARBA00002147"/>
    </source>
</evidence>
<dbReference type="OrthoDB" id="9781704at2"/>
<dbReference type="KEGG" id="flh:EJ997_07100"/>
<evidence type="ECO:0000256" key="1">
    <source>
        <dbReference type="ARBA" id="ARBA00000056"/>
    </source>
</evidence>
<evidence type="ECO:0000256" key="7">
    <source>
        <dbReference type="HAMAP-Rule" id="MF_01235"/>
    </source>
</evidence>
<dbReference type="UniPathway" id="UPA00629">
    <property type="reaction ID" value="UER00682"/>
</dbReference>
<dbReference type="Gene3D" id="3.20.20.70">
    <property type="entry name" value="Aldolase class I"/>
    <property type="match status" value="1"/>
</dbReference>
<dbReference type="AlphaFoldDB" id="A0A3Q9G6X5"/>
<accession>A0A3Q9G6X5</accession>
<dbReference type="GO" id="GO:0005829">
    <property type="term" value="C:cytosol"/>
    <property type="evidence" value="ECO:0007669"/>
    <property type="project" value="TreeGrafter"/>
</dbReference>
<evidence type="ECO:0000256" key="6">
    <source>
        <dbReference type="ARBA" id="ARBA00023277"/>
    </source>
</evidence>
<keyword evidence="6 7" id="KW-0119">Carbohydrate metabolism</keyword>
<dbReference type="Proteomes" id="UP000280344">
    <property type="component" value="Chromosome"/>
</dbReference>
<dbReference type="EC" id="5.1.3.9" evidence="7"/>
<evidence type="ECO:0000256" key="5">
    <source>
        <dbReference type="ARBA" id="ARBA00023235"/>
    </source>
</evidence>
<evidence type="ECO:0000256" key="4">
    <source>
        <dbReference type="ARBA" id="ARBA00007439"/>
    </source>
</evidence>
<dbReference type="PANTHER" id="PTHR36204">
    <property type="entry name" value="N-ACETYLMANNOSAMINE-6-PHOSPHATE 2-EPIMERASE-RELATED"/>
    <property type="match status" value="1"/>
</dbReference>
<dbReference type="SUPFAM" id="SSF51366">
    <property type="entry name" value="Ribulose-phoshate binding barrel"/>
    <property type="match status" value="1"/>
</dbReference>
<dbReference type="GO" id="GO:0005975">
    <property type="term" value="P:carbohydrate metabolic process"/>
    <property type="evidence" value="ECO:0007669"/>
    <property type="project" value="UniProtKB-UniRule"/>
</dbReference>
<evidence type="ECO:0000256" key="3">
    <source>
        <dbReference type="ARBA" id="ARBA00005081"/>
    </source>
</evidence>
<gene>
    <name evidence="7" type="primary">nanE</name>
    <name evidence="8" type="ORF">EJ997_07100</name>
</gene>
<dbReference type="RefSeq" id="WP_126703937.1">
    <property type="nucleotide sequence ID" value="NZ_CP034593.1"/>
</dbReference>
<dbReference type="InterPro" id="IPR013785">
    <property type="entry name" value="Aldolase_TIM"/>
</dbReference>
<evidence type="ECO:0000313" key="8">
    <source>
        <dbReference type="EMBL" id="AZQ77132.1"/>
    </source>
</evidence>
<proteinExistence type="inferred from homology"/>
<evidence type="ECO:0000313" key="9">
    <source>
        <dbReference type="Proteomes" id="UP000280344"/>
    </source>
</evidence>
<reference evidence="8 9" key="1">
    <citation type="submission" date="2018-12" db="EMBL/GenBank/DDBJ databases">
        <title>Complete genome sequence of Flaviflexus sp. H23T48.</title>
        <authorList>
            <person name="Bae J.-W."/>
            <person name="Lee J.-Y."/>
        </authorList>
    </citation>
    <scope>NUCLEOTIDE SEQUENCE [LARGE SCALE GENOMIC DNA]</scope>
    <source>
        <strain evidence="8 9">H23T48</strain>
    </source>
</reference>
<name>A0A3Q9G6X5_9ACTO</name>
<organism evidence="8 9">
    <name type="scientific">Flaviflexus ciconiae</name>
    <dbReference type="NCBI Taxonomy" id="2496867"/>
    <lineage>
        <taxon>Bacteria</taxon>
        <taxon>Bacillati</taxon>
        <taxon>Actinomycetota</taxon>
        <taxon>Actinomycetes</taxon>
        <taxon>Actinomycetales</taxon>
        <taxon>Actinomycetaceae</taxon>
        <taxon>Flaviflexus</taxon>
    </lineage>
</organism>
<dbReference type="NCBIfam" id="NF002231">
    <property type="entry name" value="PRK01130.1"/>
    <property type="match status" value="1"/>
</dbReference>
<keyword evidence="9" id="KW-1185">Reference proteome</keyword>
<dbReference type="PANTHER" id="PTHR36204:SF1">
    <property type="entry name" value="N-ACETYLMANNOSAMINE-6-PHOSPHATE 2-EPIMERASE-RELATED"/>
    <property type="match status" value="1"/>
</dbReference>
<sequence length="223" mass="23684">MLESMKNRLVVSVQAYPGEPMRDPRTMAQIALAAELGGAAAIRCQGLADISAIKGQVSVPIIGLWKEGSEGVYITPTLRHARACSMAGADIVAIDATRRPRPDGRTYAETVAALHDEGIVVMADCGSIGDAEMAYEAGSDILSTTLSGYTGEREKTAGPDLELLRQMVEQFDRPVLCEGRVHTPDQARSALDAGAWSVVVGTGITHPTSITSWFVQALETGKE</sequence>